<dbReference type="InParanoid" id="A0A136IUR0"/>
<feature type="compositionally biased region" description="Basic and acidic residues" evidence="1">
    <location>
        <begin position="53"/>
        <end position="64"/>
    </location>
</feature>
<accession>A0A136IUR0</accession>
<name>A0A136IUR0_9PEZI</name>
<feature type="compositionally biased region" description="Polar residues" evidence="1">
    <location>
        <begin position="34"/>
        <end position="50"/>
    </location>
</feature>
<evidence type="ECO:0000313" key="2">
    <source>
        <dbReference type="EMBL" id="KXJ88583.1"/>
    </source>
</evidence>
<gene>
    <name evidence="2" type="ORF">Micbo1qcDRAFT_166648</name>
</gene>
<proteinExistence type="predicted"/>
<dbReference type="OrthoDB" id="5375886at2759"/>
<dbReference type="EMBL" id="KQ964258">
    <property type="protein sequence ID" value="KXJ88583.1"/>
    <property type="molecule type" value="Genomic_DNA"/>
</dbReference>
<dbReference type="AlphaFoldDB" id="A0A136IUR0"/>
<sequence>MPEGRQSPPPESQSGRQMNDVPGSGQGVDDASNKESTNSDQLKNLESNPSEGPMDKSLKEKFSKTQEPSTGSN</sequence>
<organism evidence="2 3">
    <name type="scientific">Microdochium bolleyi</name>
    <dbReference type="NCBI Taxonomy" id="196109"/>
    <lineage>
        <taxon>Eukaryota</taxon>
        <taxon>Fungi</taxon>
        <taxon>Dikarya</taxon>
        <taxon>Ascomycota</taxon>
        <taxon>Pezizomycotina</taxon>
        <taxon>Sordariomycetes</taxon>
        <taxon>Xylariomycetidae</taxon>
        <taxon>Xylariales</taxon>
        <taxon>Microdochiaceae</taxon>
        <taxon>Microdochium</taxon>
    </lineage>
</organism>
<reference evidence="3" key="1">
    <citation type="submission" date="2016-02" db="EMBL/GenBank/DDBJ databases">
        <title>Draft genome sequence of Microdochium bolleyi, a fungal endophyte of beachgrass.</title>
        <authorList>
            <consortium name="DOE Joint Genome Institute"/>
            <person name="David A.S."/>
            <person name="May G."/>
            <person name="Haridas S."/>
            <person name="Lim J."/>
            <person name="Wang M."/>
            <person name="Labutti K."/>
            <person name="Lipzen A."/>
            <person name="Barry K."/>
            <person name="Grigoriev I.V."/>
        </authorList>
    </citation>
    <scope>NUCLEOTIDE SEQUENCE [LARGE SCALE GENOMIC DNA]</scope>
    <source>
        <strain evidence="3">J235TASD1</strain>
    </source>
</reference>
<feature type="region of interest" description="Disordered" evidence="1">
    <location>
        <begin position="1"/>
        <end position="73"/>
    </location>
</feature>
<evidence type="ECO:0000313" key="3">
    <source>
        <dbReference type="Proteomes" id="UP000070501"/>
    </source>
</evidence>
<keyword evidence="3" id="KW-1185">Reference proteome</keyword>
<evidence type="ECO:0000256" key="1">
    <source>
        <dbReference type="SAM" id="MobiDB-lite"/>
    </source>
</evidence>
<protein>
    <submittedName>
        <fullName evidence="2">Uncharacterized protein</fullName>
    </submittedName>
</protein>
<dbReference type="Proteomes" id="UP000070501">
    <property type="component" value="Unassembled WGS sequence"/>
</dbReference>